<protein>
    <submittedName>
        <fullName evidence="2">CHCH domain-containing protein</fullName>
    </submittedName>
</protein>
<sequence length="132" mass="14950">MSDNNKNVENGDKDEVQHKILQITEEQFFEPIKDEYVRSLSKMGMADFDDGYNPGPTNPDGSVNFTCHCVGHLVASPCGHEFRVAATCQRAHKEDDFEAGACADEFMSFMKCVMKTECFKSRDKDEEEKHDS</sequence>
<evidence type="ECO:0000313" key="2">
    <source>
        <dbReference type="WBParaSite" id="PS1159_v2.g15343.t1"/>
    </source>
</evidence>
<reference evidence="2" key="1">
    <citation type="submission" date="2022-11" db="UniProtKB">
        <authorList>
            <consortium name="WormBaseParasite"/>
        </authorList>
    </citation>
    <scope>IDENTIFICATION</scope>
</reference>
<name>A0AC35FBX5_9BILA</name>
<dbReference type="WBParaSite" id="PS1159_v2.g15343.t1">
    <property type="protein sequence ID" value="PS1159_v2.g15343.t1"/>
    <property type="gene ID" value="PS1159_v2.g15343"/>
</dbReference>
<proteinExistence type="predicted"/>
<evidence type="ECO:0000313" key="1">
    <source>
        <dbReference type="Proteomes" id="UP000887580"/>
    </source>
</evidence>
<dbReference type="Proteomes" id="UP000887580">
    <property type="component" value="Unplaced"/>
</dbReference>
<organism evidence="1 2">
    <name type="scientific">Panagrolaimus sp. PS1159</name>
    <dbReference type="NCBI Taxonomy" id="55785"/>
    <lineage>
        <taxon>Eukaryota</taxon>
        <taxon>Metazoa</taxon>
        <taxon>Ecdysozoa</taxon>
        <taxon>Nematoda</taxon>
        <taxon>Chromadorea</taxon>
        <taxon>Rhabditida</taxon>
        <taxon>Tylenchina</taxon>
        <taxon>Panagrolaimomorpha</taxon>
        <taxon>Panagrolaimoidea</taxon>
        <taxon>Panagrolaimidae</taxon>
        <taxon>Panagrolaimus</taxon>
    </lineage>
</organism>
<accession>A0AC35FBX5</accession>